<feature type="compositionally biased region" description="Basic and acidic residues" evidence="4">
    <location>
        <begin position="44"/>
        <end position="61"/>
    </location>
</feature>
<gene>
    <name evidence="5" type="ORF">EX30DRAFT_321863</name>
</gene>
<evidence type="ECO:0000313" key="6">
    <source>
        <dbReference type="Proteomes" id="UP000298138"/>
    </source>
</evidence>
<dbReference type="PRINTS" id="PR00080">
    <property type="entry name" value="SDRFAMILY"/>
</dbReference>
<evidence type="ECO:0000256" key="1">
    <source>
        <dbReference type="ARBA" id="ARBA00006484"/>
    </source>
</evidence>
<accession>A0A4S2MPG5</accession>
<comment type="similarity">
    <text evidence="1">Belongs to the short-chain dehydrogenases/reductases (SDR) family.</text>
</comment>
<dbReference type="SUPFAM" id="SSF51735">
    <property type="entry name" value="NAD(P)-binding Rossmann-fold domains"/>
    <property type="match status" value="1"/>
</dbReference>
<dbReference type="InterPro" id="IPR002347">
    <property type="entry name" value="SDR_fam"/>
</dbReference>
<keyword evidence="6" id="KW-1185">Reference proteome</keyword>
<dbReference type="PROSITE" id="PS00061">
    <property type="entry name" value="ADH_SHORT"/>
    <property type="match status" value="1"/>
</dbReference>
<reference evidence="5 6" key="1">
    <citation type="submission" date="2019-04" db="EMBL/GenBank/DDBJ databases">
        <title>Comparative genomics and transcriptomics to analyze fruiting body development in filamentous ascomycetes.</title>
        <authorList>
            <consortium name="DOE Joint Genome Institute"/>
            <person name="Lutkenhaus R."/>
            <person name="Traeger S."/>
            <person name="Breuer J."/>
            <person name="Kuo A."/>
            <person name="Lipzen A."/>
            <person name="Pangilinan J."/>
            <person name="Dilworth D."/>
            <person name="Sandor L."/>
            <person name="Poggeler S."/>
            <person name="Barry K."/>
            <person name="Grigoriev I.V."/>
            <person name="Nowrousian M."/>
        </authorList>
    </citation>
    <scope>NUCLEOTIDE SEQUENCE [LARGE SCALE GENOMIC DNA]</scope>
    <source>
        <strain evidence="5 6">CBS 389.68</strain>
    </source>
</reference>
<dbReference type="PANTHER" id="PTHR43008">
    <property type="entry name" value="BENZIL REDUCTASE"/>
    <property type="match status" value="1"/>
</dbReference>
<keyword evidence="2" id="KW-0521">NADP</keyword>
<dbReference type="GO" id="GO:0016616">
    <property type="term" value="F:oxidoreductase activity, acting on the CH-OH group of donors, NAD or NADP as acceptor"/>
    <property type="evidence" value="ECO:0007669"/>
    <property type="project" value="UniProtKB-ARBA"/>
</dbReference>
<proteinExistence type="inferred from homology"/>
<dbReference type="InterPro" id="IPR020904">
    <property type="entry name" value="Sc_DH/Rdtase_CS"/>
</dbReference>
<dbReference type="PRINTS" id="PR00081">
    <property type="entry name" value="GDHRDH"/>
</dbReference>
<feature type="region of interest" description="Disordered" evidence="4">
    <location>
        <begin position="29"/>
        <end position="87"/>
    </location>
</feature>
<dbReference type="STRING" id="341454.A0A4S2MPG5"/>
<dbReference type="OrthoDB" id="1669814at2759"/>
<sequence>MASLTSTTLRALRTANISKPRFPFSKITTAYRQYSASPPPPLRKGHDPEKLDPSATTDEKGRRHPPPSPAREYENLTVGTESPNFLGTKKRLPEFNLTDRVVLVSGGARGLGLTQAEALMEAGAIVYVLDRLKDPSNEFYEVRDRGRNNLGTEIHYRQIDVTDDVNLREIVHDIGERHGRLDGLIAAAGINKEGDSLEFSTVDFNRILEVNVTGVFATAQAVAKEMVHRGNGGSMAFIASMSGTIANRGLICAAYNASKSAVVQLARNLAMEWGSHGIRVNTISPGYIVTPLTEHDFKSSPERERFLADGNMLRRLSETREYRGAAVFLVSGASSFMTGSDLIIDGGHHAW</sequence>
<evidence type="ECO:0000313" key="5">
    <source>
        <dbReference type="EMBL" id="TGZ79062.1"/>
    </source>
</evidence>
<protein>
    <submittedName>
        <fullName evidence="5">NAD(P)-binding protein</fullName>
    </submittedName>
</protein>
<dbReference type="Pfam" id="PF13561">
    <property type="entry name" value="adh_short_C2"/>
    <property type="match status" value="1"/>
</dbReference>
<dbReference type="AlphaFoldDB" id="A0A4S2MPG5"/>
<dbReference type="EMBL" id="ML220135">
    <property type="protein sequence ID" value="TGZ79062.1"/>
    <property type="molecule type" value="Genomic_DNA"/>
</dbReference>
<evidence type="ECO:0000256" key="4">
    <source>
        <dbReference type="SAM" id="MobiDB-lite"/>
    </source>
</evidence>
<dbReference type="Gene3D" id="3.40.50.720">
    <property type="entry name" value="NAD(P)-binding Rossmann-like Domain"/>
    <property type="match status" value="1"/>
</dbReference>
<organism evidence="5 6">
    <name type="scientific">Ascodesmis nigricans</name>
    <dbReference type="NCBI Taxonomy" id="341454"/>
    <lineage>
        <taxon>Eukaryota</taxon>
        <taxon>Fungi</taxon>
        <taxon>Dikarya</taxon>
        <taxon>Ascomycota</taxon>
        <taxon>Pezizomycotina</taxon>
        <taxon>Pezizomycetes</taxon>
        <taxon>Pezizales</taxon>
        <taxon>Ascodesmidaceae</taxon>
        <taxon>Ascodesmis</taxon>
    </lineage>
</organism>
<dbReference type="PANTHER" id="PTHR43008:SF4">
    <property type="entry name" value="CHAIN DEHYDROGENASE, PUTATIVE (AFU_ORTHOLOGUE AFUA_4G08710)-RELATED"/>
    <property type="match status" value="1"/>
</dbReference>
<dbReference type="GO" id="GO:0050664">
    <property type="term" value="F:oxidoreductase activity, acting on NAD(P)H, oxygen as acceptor"/>
    <property type="evidence" value="ECO:0007669"/>
    <property type="project" value="TreeGrafter"/>
</dbReference>
<dbReference type="InterPro" id="IPR036291">
    <property type="entry name" value="NAD(P)-bd_dom_sf"/>
</dbReference>
<dbReference type="FunFam" id="3.40.50.720:FF:000245">
    <property type="entry name" value="Short chain dehydrogenase, putative"/>
    <property type="match status" value="1"/>
</dbReference>
<evidence type="ECO:0000256" key="2">
    <source>
        <dbReference type="ARBA" id="ARBA00022857"/>
    </source>
</evidence>
<dbReference type="FunCoup" id="A0A4S2MPG5">
    <property type="interactions" value="136"/>
</dbReference>
<name>A0A4S2MPG5_9PEZI</name>
<evidence type="ECO:0000256" key="3">
    <source>
        <dbReference type="ARBA" id="ARBA00023002"/>
    </source>
</evidence>
<dbReference type="InParanoid" id="A0A4S2MPG5"/>
<dbReference type="Proteomes" id="UP000298138">
    <property type="component" value="Unassembled WGS sequence"/>
</dbReference>
<keyword evidence="3" id="KW-0560">Oxidoreductase</keyword>